<reference evidence="1" key="1">
    <citation type="submission" date="2020-04" db="EMBL/GenBank/DDBJ databases">
        <authorList>
            <person name="Zhang T."/>
        </authorList>
    </citation>
    <scope>NUCLEOTIDE SEQUENCE</scope>
    <source>
        <strain evidence="1">HKST-UBA02</strain>
    </source>
</reference>
<evidence type="ECO:0000313" key="2">
    <source>
        <dbReference type="Proteomes" id="UP000699691"/>
    </source>
</evidence>
<dbReference type="AlphaFoldDB" id="A0A955LV17"/>
<dbReference type="Proteomes" id="UP000699691">
    <property type="component" value="Unassembled WGS sequence"/>
</dbReference>
<organism evidence="1 2">
    <name type="scientific">candidate division WWE3 bacterium</name>
    <dbReference type="NCBI Taxonomy" id="2053526"/>
    <lineage>
        <taxon>Bacteria</taxon>
        <taxon>Katanobacteria</taxon>
    </lineage>
</organism>
<sequence>ADLTPYPSISTFSDRICMDRWISVNKARLRQILSPFLHTCIRLSHYGGDFLYISSVEFPEYPEGAILWLKSTSANGFQHKPFEETVQAKFLFEATLHPSHEDKDTVHLFAGDKPGEPLLVEEITNGAIIMPMANNNAQFGNIEKAIRSIEGYE</sequence>
<feature type="non-terminal residue" evidence="1">
    <location>
        <position position="1"/>
    </location>
</feature>
<proteinExistence type="predicted"/>
<protein>
    <submittedName>
        <fullName evidence="1">Uncharacterized protein</fullName>
    </submittedName>
</protein>
<evidence type="ECO:0000313" key="1">
    <source>
        <dbReference type="EMBL" id="MCA9397238.1"/>
    </source>
</evidence>
<name>A0A955LV17_UNCKA</name>
<gene>
    <name evidence="1" type="ORF">KC573_00255</name>
</gene>
<accession>A0A955LV17</accession>
<reference evidence="1" key="2">
    <citation type="journal article" date="2021" name="Microbiome">
        <title>Successional dynamics and alternative stable states in a saline activated sludge microbial community over 9 years.</title>
        <authorList>
            <person name="Wang Y."/>
            <person name="Ye J."/>
            <person name="Ju F."/>
            <person name="Liu L."/>
            <person name="Boyd J.A."/>
            <person name="Deng Y."/>
            <person name="Parks D.H."/>
            <person name="Jiang X."/>
            <person name="Yin X."/>
            <person name="Woodcroft B.J."/>
            <person name="Tyson G.W."/>
            <person name="Hugenholtz P."/>
            <person name="Polz M.F."/>
            <person name="Zhang T."/>
        </authorList>
    </citation>
    <scope>NUCLEOTIDE SEQUENCE</scope>
    <source>
        <strain evidence="1">HKST-UBA02</strain>
    </source>
</reference>
<dbReference type="EMBL" id="JAGQKY010000006">
    <property type="protein sequence ID" value="MCA9397238.1"/>
    <property type="molecule type" value="Genomic_DNA"/>
</dbReference>
<comment type="caution">
    <text evidence="1">The sequence shown here is derived from an EMBL/GenBank/DDBJ whole genome shotgun (WGS) entry which is preliminary data.</text>
</comment>